<proteinExistence type="predicted"/>
<reference evidence="1 2" key="1">
    <citation type="journal article" date="2019" name="Int. J. Syst. Evol. Microbiol.">
        <title>The Global Catalogue of Microorganisms (GCM) 10K type strain sequencing project: providing services to taxonomists for standard genome sequencing and annotation.</title>
        <authorList>
            <consortium name="The Broad Institute Genomics Platform"/>
            <consortium name="The Broad Institute Genome Sequencing Center for Infectious Disease"/>
            <person name="Wu L."/>
            <person name="Ma J."/>
        </authorList>
    </citation>
    <scope>NUCLEOTIDE SEQUENCE [LARGE SCALE GENOMIC DNA]</scope>
    <source>
        <strain evidence="1 2">JCM 16259</strain>
    </source>
</reference>
<comment type="caution">
    <text evidence="1">The sequence shown here is derived from an EMBL/GenBank/DDBJ whole genome shotgun (WGS) entry which is preliminary data.</text>
</comment>
<keyword evidence="2" id="KW-1185">Reference proteome</keyword>
<evidence type="ECO:0008006" key="3">
    <source>
        <dbReference type="Google" id="ProtNLM"/>
    </source>
</evidence>
<name>A0ABN3MF14_9MICO</name>
<evidence type="ECO:0000313" key="1">
    <source>
        <dbReference type="EMBL" id="GAA2500762.1"/>
    </source>
</evidence>
<evidence type="ECO:0000313" key="2">
    <source>
        <dbReference type="Proteomes" id="UP001500730"/>
    </source>
</evidence>
<gene>
    <name evidence="1" type="ORF">GCM10009858_43800</name>
</gene>
<organism evidence="1 2">
    <name type="scientific">Terrabacter carboxydivorans</name>
    <dbReference type="NCBI Taxonomy" id="619730"/>
    <lineage>
        <taxon>Bacteria</taxon>
        <taxon>Bacillati</taxon>
        <taxon>Actinomycetota</taxon>
        <taxon>Actinomycetes</taxon>
        <taxon>Micrococcales</taxon>
        <taxon>Intrasporangiaceae</taxon>
        <taxon>Terrabacter</taxon>
    </lineage>
</organism>
<accession>A0ABN3MF14</accession>
<dbReference type="EMBL" id="BAAARE010000031">
    <property type="protein sequence ID" value="GAA2500762.1"/>
    <property type="molecule type" value="Genomic_DNA"/>
</dbReference>
<dbReference type="RefSeq" id="WP_344257234.1">
    <property type="nucleotide sequence ID" value="NZ_BAAARE010000031.1"/>
</dbReference>
<dbReference type="Proteomes" id="UP001500730">
    <property type="component" value="Unassembled WGS sequence"/>
</dbReference>
<sequence>MTVEEGPVVIGMDPHKRSVTIEVMKADETVLGGGRFATDVEGFAAMLADARRWPERTSAVECCNGIGGHVANRLIAVGEHVVDVPPKLSARAGCSRRHTVAVRRGASALPHFVIRPLAA</sequence>
<protein>
    <recommendedName>
        <fullName evidence="3">Transposase</fullName>
    </recommendedName>
</protein>